<comment type="function">
    <text evidence="1">This protein promotes the GTP-dependent binding of aminoacyl-tRNA to the A-site of ribosomes during protein biosynthesis.</text>
</comment>
<evidence type="ECO:0000256" key="3">
    <source>
        <dbReference type="ARBA" id="ARBA00007249"/>
    </source>
</evidence>
<dbReference type="CDD" id="cd03704">
    <property type="entry name" value="eRF3_C_III"/>
    <property type="match status" value="1"/>
</dbReference>
<keyword evidence="7" id="KW-0342">GTP-binding</keyword>
<comment type="subcellular location">
    <subcellularLocation>
        <location evidence="2">Cytoplasm</location>
    </subcellularLocation>
</comment>
<dbReference type="Gene3D" id="2.40.30.10">
    <property type="entry name" value="Translation factors"/>
    <property type="match status" value="2"/>
</dbReference>
<reference evidence="10" key="1">
    <citation type="submission" date="2015-08" db="EMBL/GenBank/DDBJ databases">
        <authorList>
            <person name="Babu N.S."/>
            <person name="Beckwith C.J."/>
            <person name="Beseler K.G."/>
            <person name="Brison A."/>
            <person name="Carone J.V."/>
            <person name="Caskin T.P."/>
            <person name="Diamond M."/>
            <person name="Durham M.E."/>
            <person name="Foxe J.M."/>
            <person name="Go M."/>
            <person name="Henderson B.A."/>
            <person name="Jones I.B."/>
            <person name="McGettigan J.A."/>
            <person name="Micheletti S.J."/>
            <person name="Nasrallah M.E."/>
            <person name="Ortiz D."/>
            <person name="Piller C.R."/>
            <person name="Privatt S.R."/>
            <person name="Schneider S.L."/>
            <person name="Sharp S."/>
            <person name="Smith T.C."/>
            <person name="Stanton J.D."/>
            <person name="Ullery H.E."/>
            <person name="Wilson R.J."/>
            <person name="Serrano M.G."/>
            <person name="Buck G."/>
            <person name="Lee V."/>
            <person name="Wang Y."/>
            <person name="Carvalho R."/>
            <person name="Voegtly L."/>
            <person name="Shi R."/>
            <person name="Duckworth R."/>
            <person name="Johnson A."/>
            <person name="Loviza R."/>
            <person name="Walstead R."/>
            <person name="Shah Z."/>
            <person name="Kiflezghi M."/>
            <person name="Wade K."/>
            <person name="Ball S.L."/>
            <person name="Bradley K.W."/>
            <person name="Asai D.J."/>
            <person name="Bowman C.A."/>
            <person name="Russell D.A."/>
            <person name="Pope W.H."/>
            <person name="Jacobs-Sera D."/>
            <person name="Hendrix R.W."/>
            <person name="Hatfull G.F."/>
        </authorList>
    </citation>
    <scope>NUCLEOTIDE SEQUENCE</scope>
</reference>
<dbReference type="PRINTS" id="PR00315">
    <property type="entry name" value="ELONGATNFCT"/>
</dbReference>
<evidence type="ECO:0000256" key="1">
    <source>
        <dbReference type="ARBA" id="ARBA00003982"/>
    </source>
</evidence>
<dbReference type="PANTHER" id="PTHR23115">
    <property type="entry name" value="TRANSLATION FACTOR"/>
    <property type="match status" value="1"/>
</dbReference>
<dbReference type="InterPro" id="IPR050100">
    <property type="entry name" value="TRAFAC_GTPase_members"/>
</dbReference>
<feature type="region of interest" description="Disordered" evidence="8">
    <location>
        <begin position="41"/>
        <end position="142"/>
    </location>
</feature>
<keyword evidence="6" id="KW-0547">Nucleotide-binding</keyword>
<feature type="domain" description="Tr-type G" evidence="9">
    <location>
        <begin position="185"/>
        <end position="416"/>
    </location>
</feature>
<sequence length="630" mass="68466">VISPKESHSRAICPATCIGIRPPCRCVSLWVAMADSWEDQSEEQITYEPQKPKLNPLASSFSFSPGASSFTPVAPAPAPNPAPAPAAAPAPAPEPAELLAADPPSAEVAPAPETSEPPSEPEPKAAPAETRPAPAAPSKAPEAIETVTKELKKATIAAEESEAQKAARRAEVDKVLADITANDARDHLNVVFIGHVDAGKSTTAGQILVLTGGVDERTMEKYEREAKDKKHDSWYIAYIMDTNEEERARGKTVEVGRAFFETPKKRYTILDAPGHKSYVPNMISGAAQADVGVLVISARKGEFETGFERGGQTREHAQLAKTLGVQRLVVVVNKMDDPTTVGEDGVWSRERFDEVEKKLTLFLKGSGYNPKKDLAFLPISGLFGHNIKDRVDPKLCPWYKGPSLFEVLDNVEPALRDVYAPFRMPIMDSYKEMGTVLMGKSEAGIVRVGDSLLVMPTRTQIKVTAIYQDDSEVTAARPGENLKLRVTGVEEDEVSPGFVLCSVHNPVPEVTYFDVQIQVAELLEHKPILSGGYKAILHVHSVTEECEVKTLFFKVNPRTKERTKTKFVKSGDVAIARIATERSICVEKFDVVPQMGRFTLRDEGKTIAIGKIVKLPKARSGEAGEAGEGA</sequence>
<dbReference type="InterPro" id="IPR009001">
    <property type="entry name" value="Transl_elong_EF1A/Init_IF2_C"/>
</dbReference>
<feature type="compositionally biased region" description="Low complexity" evidence="8">
    <location>
        <begin position="58"/>
        <end position="73"/>
    </location>
</feature>
<dbReference type="GO" id="GO:0005525">
    <property type="term" value="F:GTP binding"/>
    <property type="evidence" value="ECO:0007669"/>
    <property type="project" value="UniProtKB-KW"/>
</dbReference>
<protein>
    <recommendedName>
        <fullName evidence="9">Tr-type G domain-containing protein</fullName>
    </recommendedName>
</protein>
<accession>A0A1D1ZUX0</accession>
<dbReference type="GO" id="GO:0003924">
    <property type="term" value="F:GTPase activity"/>
    <property type="evidence" value="ECO:0007669"/>
    <property type="project" value="InterPro"/>
</dbReference>
<evidence type="ECO:0000256" key="6">
    <source>
        <dbReference type="ARBA" id="ARBA00022741"/>
    </source>
</evidence>
<evidence type="ECO:0000256" key="5">
    <source>
        <dbReference type="ARBA" id="ARBA00022490"/>
    </source>
</evidence>
<dbReference type="PROSITE" id="PS51722">
    <property type="entry name" value="G_TR_2"/>
    <property type="match status" value="1"/>
</dbReference>
<dbReference type="Gene3D" id="3.40.50.300">
    <property type="entry name" value="P-loop containing nucleotide triphosphate hydrolases"/>
    <property type="match status" value="1"/>
</dbReference>
<dbReference type="AlphaFoldDB" id="A0A1D1ZUX0"/>
<dbReference type="SUPFAM" id="SSF50465">
    <property type="entry name" value="EF-Tu/eEF-1alpha/eIF2-gamma C-terminal domain"/>
    <property type="match status" value="1"/>
</dbReference>
<dbReference type="Pfam" id="PF22594">
    <property type="entry name" value="GTP-eEF1A_C"/>
    <property type="match status" value="1"/>
</dbReference>
<keyword evidence="5" id="KW-0963">Cytoplasm</keyword>
<dbReference type="PROSITE" id="PS00301">
    <property type="entry name" value="G_TR_1"/>
    <property type="match status" value="1"/>
</dbReference>
<dbReference type="SUPFAM" id="SSF52540">
    <property type="entry name" value="P-loop containing nucleoside triphosphate hydrolases"/>
    <property type="match status" value="1"/>
</dbReference>
<dbReference type="FunFam" id="3.40.50.300:FF:001202">
    <property type="entry name" value="Translation elongation factor EF-1 subunit alpha"/>
    <property type="match status" value="1"/>
</dbReference>
<dbReference type="InterPro" id="IPR031157">
    <property type="entry name" value="G_TR_CS"/>
</dbReference>
<dbReference type="SUPFAM" id="SSF50447">
    <property type="entry name" value="Translation proteins"/>
    <property type="match status" value="1"/>
</dbReference>
<evidence type="ECO:0000256" key="2">
    <source>
        <dbReference type="ARBA" id="ARBA00004496"/>
    </source>
</evidence>
<proteinExistence type="inferred from homology"/>
<feature type="non-terminal residue" evidence="10">
    <location>
        <position position="1"/>
    </location>
</feature>
<evidence type="ECO:0000256" key="7">
    <source>
        <dbReference type="ARBA" id="ARBA00023134"/>
    </source>
</evidence>
<evidence type="ECO:0000256" key="4">
    <source>
        <dbReference type="ARBA" id="ARBA00022481"/>
    </source>
</evidence>
<feature type="compositionally biased region" description="Low complexity" evidence="8">
    <location>
        <begin position="95"/>
        <end position="117"/>
    </location>
</feature>
<evidence type="ECO:0000256" key="8">
    <source>
        <dbReference type="SAM" id="MobiDB-lite"/>
    </source>
</evidence>
<organism evidence="10">
    <name type="scientific">Auxenochlorella protothecoides</name>
    <name type="common">Green microalga</name>
    <name type="synonym">Chlorella protothecoides</name>
    <dbReference type="NCBI Taxonomy" id="3075"/>
    <lineage>
        <taxon>Eukaryota</taxon>
        <taxon>Viridiplantae</taxon>
        <taxon>Chlorophyta</taxon>
        <taxon>core chlorophytes</taxon>
        <taxon>Trebouxiophyceae</taxon>
        <taxon>Chlorellales</taxon>
        <taxon>Chlorellaceae</taxon>
        <taxon>Auxenochlorella</taxon>
    </lineage>
</organism>
<dbReference type="Pfam" id="PF00009">
    <property type="entry name" value="GTP_EFTU"/>
    <property type="match status" value="1"/>
</dbReference>
<evidence type="ECO:0000313" key="10">
    <source>
        <dbReference type="EMBL" id="JAT70754.1"/>
    </source>
</evidence>
<dbReference type="InterPro" id="IPR027417">
    <property type="entry name" value="P-loop_NTPase"/>
</dbReference>
<gene>
    <name evidence="10" type="ORF">g.19701</name>
</gene>
<comment type="similarity">
    <text evidence="3">Belongs to the TRAFAC class translation factor GTPase superfamily. Classic translation factor GTPase family. EF-Tu/EF-1A subfamily.</text>
</comment>
<keyword evidence="4" id="KW-0488">Methylation</keyword>
<name>A0A1D1ZUX0_AUXPR</name>
<dbReference type="CDD" id="cd04089">
    <property type="entry name" value="eRF3_II"/>
    <property type="match status" value="1"/>
</dbReference>
<dbReference type="InterPro" id="IPR004161">
    <property type="entry name" value="EFTu-like_2"/>
</dbReference>
<dbReference type="CDD" id="cd01883">
    <property type="entry name" value="EF1_alpha"/>
    <property type="match status" value="1"/>
</dbReference>
<dbReference type="GO" id="GO:0005737">
    <property type="term" value="C:cytoplasm"/>
    <property type="evidence" value="ECO:0007669"/>
    <property type="project" value="UniProtKB-SubCell"/>
</dbReference>
<dbReference type="EMBL" id="GDKF01007868">
    <property type="protein sequence ID" value="JAT70754.1"/>
    <property type="molecule type" value="Transcribed_RNA"/>
</dbReference>
<feature type="compositionally biased region" description="Low complexity" evidence="8">
    <location>
        <begin position="125"/>
        <end position="142"/>
    </location>
</feature>
<feature type="compositionally biased region" description="Pro residues" evidence="8">
    <location>
        <begin position="74"/>
        <end position="94"/>
    </location>
</feature>
<dbReference type="FunFam" id="2.40.30.10:FF:000020">
    <property type="entry name" value="Translation elongation factor EF-1"/>
    <property type="match status" value="1"/>
</dbReference>
<dbReference type="Pfam" id="PF03144">
    <property type="entry name" value="GTP_EFTU_D2"/>
    <property type="match status" value="1"/>
</dbReference>
<dbReference type="InterPro" id="IPR054696">
    <property type="entry name" value="GTP-eEF1A_C"/>
</dbReference>
<evidence type="ECO:0000259" key="9">
    <source>
        <dbReference type="PROSITE" id="PS51722"/>
    </source>
</evidence>
<dbReference type="InterPro" id="IPR009000">
    <property type="entry name" value="Transl_B-barrel_sf"/>
</dbReference>
<dbReference type="InterPro" id="IPR000795">
    <property type="entry name" value="T_Tr_GTP-bd_dom"/>
</dbReference>